<evidence type="ECO:0000313" key="3">
    <source>
        <dbReference type="Proteomes" id="UP001062738"/>
    </source>
</evidence>
<feature type="transmembrane region" description="Helical" evidence="1">
    <location>
        <begin position="21"/>
        <end position="43"/>
    </location>
</feature>
<name>A0ABT4DKJ9_FUSSI</name>
<keyword evidence="3" id="KW-1185">Reference proteome</keyword>
<accession>A0ABT4DKJ9</accession>
<keyword evidence="1" id="KW-0812">Transmembrane</keyword>
<feature type="transmembrane region" description="Helical" evidence="1">
    <location>
        <begin position="49"/>
        <end position="71"/>
    </location>
</feature>
<gene>
    <name evidence="2" type="ORF">OCK72_07645</name>
</gene>
<evidence type="ECO:0008006" key="4">
    <source>
        <dbReference type="Google" id="ProtNLM"/>
    </source>
</evidence>
<sequence>MKVIMKKIDNINQYSIIRYSMSGIIIKTIILIILYLLYIGIGLFRFNEIISNGVLLKFIIGSFLFFVVFYIEAILSSSKEVLIIEKDFLILKNYILFLCYKTNIIKVENIKKIYWESIQYRDYPILFFPTDLLKTIKFKVKDSKYEDKIYAFGYKMNEYEAFKLIEEIESVLMNKKSYTEV</sequence>
<evidence type="ECO:0000256" key="1">
    <source>
        <dbReference type="SAM" id="Phobius"/>
    </source>
</evidence>
<proteinExistence type="predicted"/>
<reference evidence="2" key="1">
    <citation type="submission" date="2022-09" db="EMBL/GenBank/DDBJ databases">
        <authorList>
            <person name="Zoaiter M."/>
        </authorList>
    </citation>
    <scope>NUCLEOTIDE SEQUENCE</scope>
    <source>
        <strain evidence="2">DSM 19848</strain>
    </source>
</reference>
<organism evidence="2 3">
    <name type="scientific">Fusobacterium simiae</name>
    <dbReference type="NCBI Taxonomy" id="855"/>
    <lineage>
        <taxon>Bacteria</taxon>
        <taxon>Fusobacteriati</taxon>
        <taxon>Fusobacteriota</taxon>
        <taxon>Fusobacteriia</taxon>
        <taxon>Fusobacteriales</taxon>
        <taxon>Fusobacteriaceae</taxon>
        <taxon>Fusobacterium</taxon>
    </lineage>
</organism>
<evidence type="ECO:0000313" key="2">
    <source>
        <dbReference type="EMBL" id="MCY7008508.1"/>
    </source>
</evidence>
<keyword evidence="1" id="KW-1133">Transmembrane helix</keyword>
<comment type="caution">
    <text evidence="2">The sequence shown here is derived from an EMBL/GenBank/DDBJ whole genome shotgun (WGS) entry which is preliminary data.</text>
</comment>
<dbReference type="RefSeq" id="WP_029757882.1">
    <property type="nucleotide sequence ID" value="NZ_JAOXXL010000021.1"/>
</dbReference>
<protein>
    <recommendedName>
        <fullName evidence="4">DUF5673 domain-containing protein</fullName>
    </recommendedName>
</protein>
<keyword evidence="1" id="KW-0472">Membrane</keyword>
<dbReference type="EMBL" id="JAOXXL010000021">
    <property type="protein sequence ID" value="MCY7008508.1"/>
    <property type="molecule type" value="Genomic_DNA"/>
</dbReference>
<dbReference type="Proteomes" id="UP001062738">
    <property type="component" value="Unassembled WGS sequence"/>
</dbReference>